<evidence type="ECO:0000256" key="10">
    <source>
        <dbReference type="HAMAP-Rule" id="MF_00120"/>
    </source>
</evidence>
<keyword evidence="7 10" id="KW-0067">ATP-binding</keyword>
<dbReference type="Pfam" id="PF01425">
    <property type="entry name" value="Amidase"/>
    <property type="match status" value="1"/>
</dbReference>
<evidence type="ECO:0000256" key="7">
    <source>
        <dbReference type="ARBA" id="ARBA00022840"/>
    </source>
</evidence>
<dbReference type="NCBIfam" id="TIGR00132">
    <property type="entry name" value="gatA"/>
    <property type="match status" value="1"/>
</dbReference>
<dbReference type="Gene3D" id="3.90.1300.10">
    <property type="entry name" value="Amidase signature (AS) domain"/>
    <property type="match status" value="1"/>
</dbReference>
<evidence type="ECO:0000256" key="5">
    <source>
        <dbReference type="ARBA" id="ARBA00022598"/>
    </source>
</evidence>
<dbReference type="HAMAP" id="MF_00120">
    <property type="entry name" value="GatA"/>
    <property type="match status" value="1"/>
</dbReference>
<sequence length="506" mass="52879">MSQQDLHELGVAELAARLAARDVSSVEVTQHFLARVQAEQLGAFLATNADVSLAQARAADARLAAGERSPLLGVPLAHKDVFVTRDFPTTAGSKMLENYRSPFDATVVSRLGVGQPGTQGGAGMVTLGKLNCDEFAMGSGNDNSAYKPVQNPWDLSRVPGGSSGGSAAAVAARLVPAATGTDTGGSIRQPASLTGITGIKPTYGRCSRYGMVAFASSLDQAGPMARSALDCALLLSAMAGPDPDRDSTSLDLPATDYAADLIAATAGRTGAAPLKGLRIGLPSQFFGAGCAPDVLAAVRGALSEFEKLGATLVDVSLPLTELSIPVYYVIAPAEASSNLSRFDGVRYGHRAANYSDLTDMYKKSRSEGFGDEATRRIMIGTYVLSHGYYDAYYLKAQKIRRLIAQDFQKAFSQCDIIAGPVSPTVAWKIGEKSDDPVANYLADIYTLSSSLAGLPGMSVPAGFGAGGLPVGLQLIGNYFKEGQLLGAAHQFQLATDWHQKAPEVSA</sequence>
<dbReference type="InterPro" id="IPR004412">
    <property type="entry name" value="GatA"/>
</dbReference>
<reference evidence="13" key="1">
    <citation type="journal article" date="2019" name="Int. J. Syst. Evol. Microbiol.">
        <title>The Global Catalogue of Microorganisms (GCM) 10K type strain sequencing project: providing services to taxonomists for standard genome sequencing and annotation.</title>
        <authorList>
            <consortium name="The Broad Institute Genomics Platform"/>
            <consortium name="The Broad Institute Genome Sequencing Center for Infectious Disease"/>
            <person name="Wu L."/>
            <person name="Ma J."/>
        </authorList>
    </citation>
    <scope>NUCLEOTIDE SEQUENCE [LARGE SCALE GENOMIC DNA]</scope>
    <source>
        <strain evidence="13">CGMCC 4.7277</strain>
    </source>
</reference>
<comment type="function">
    <text evidence="10">Allows the formation of correctly charged Gln-tRNA(Gln) through the transamidation of misacylated Glu-tRNA(Gln) in organisms which lack glutaminyl-tRNA synthetase. The reaction takes place in the presence of glutamine and ATP through an activated gamma-phospho-Glu-tRNA(Gln).</text>
</comment>
<feature type="active site" description="Charge relay system" evidence="10">
    <location>
        <position position="79"/>
    </location>
</feature>
<evidence type="ECO:0000313" key="13">
    <source>
        <dbReference type="Proteomes" id="UP001596084"/>
    </source>
</evidence>
<comment type="catalytic activity">
    <reaction evidence="9 10">
        <text>L-glutamyl-tRNA(Gln) + L-glutamine + ATP + H2O = L-glutaminyl-tRNA(Gln) + L-glutamate + ADP + phosphate + H(+)</text>
        <dbReference type="Rhea" id="RHEA:17521"/>
        <dbReference type="Rhea" id="RHEA-COMP:9681"/>
        <dbReference type="Rhea" id="RHEA-COMP:9684"/>
        <dbReference type="ChEBI" id="CHEBI:15377"/>
        <dbReference type="ChEBI" id="CHEBI:15378"/>
        <dbReference type="ChEBI" id="CHEBI:29985"/>
        <dbReference type="ChEBI" id="CHEBI:30616"/>
        <dbReference type="ChEBI" id="CHEBI:43474"/>
        <dbReference type="ChEBI" id="CHEBI:58359"/>
        <dbReference type="ChEBI" id="CHEBI:78520"/>
        <dbReference type="ChEBI" id="CHEBI:78521"/>
        <dbReference type="ChEBI" id="CHEBI:456216"/>
        <dbReference type="EC" id="6.3.5.7"/>
    </reaction>
</comment>
<comment type="subunit">
    <text evidence="2 10">Heterotrimer of A, B and C subunits.</text>
</comment>
<evidence type="ECO:0000256" key="1">
    <source>
        <dbReference type="ARBA" id="ARBA00008069"/>
    </source>
</evidence>
<dbReference type="PANTHER" id="PTHR11895">
    <property type="entry name" value="TRANSAMIDASE"/>
    <property type="match status" value="1"/>
</dbReference>
<dbReference type="InterPro" id="IPR036928">
    <property type="entry name" value="AS_sf"/>
</dbReference>
<organism evidence="12 13">
    <name type="scientific">Polaromonas jejuensis</name>
    <dbReference type="NCBI Taxonomy" id="457502"/>
    <lineage>
        <taxon>Bacteria</taxon>
        <taxon>Pseudomonadati</taxon>
        <taxon>Pseudomonadota</taxon>
        <taxon>Betaproteobacteria</taxon>
        <taxon>Burkholderiales</taxon>
        <taxon>Comamonadaceae</taxon>
        <taxon>Polaromonas</taxon>
    </lineage>
</organism>
<keyword evidence="13" id="KW-1185">Reference proteome</keyword>
<protein>
    <recommendedName>
        <fullName evidence="4 10">Glutamyl-tRNA(Gln) amidotransferase subunit A</fullName>
        <shortName evidence="10">Glu-ADT subunit A</shortName>
        <ecNumber evidence="3 10">6.3.5.7</ecNumber>
    </recommendedName>
</protein>
<evidence type="ECO:0000259" key="11">
    <source>
        <dbReference type="Pfam" id="PF01425"/>
    </source>
</evidence>
<accession>A0ABW0Q641</accession>
<dbReference type="PANTHER" id="PTHR11895:SF151">
    <property type="entry name" value="GLUTAMYL-TRNA(GLN) AMIDOTRANSFERASE SUBUNIT A"/>
    <property type="match status" value="1"/>
</dbReference>
<evidence type="ECO:0000313" key="12">
    <source>
        <dbReference type="EMBL" id="MFC5520261.1"/>
    </source>
</evidence>
<feature type="active site" description="Charge relay system" evidence="10">
    <location>
        <position position="162"/>
    </location>
</feature>
<feature type="active site" description="Acyl-ester intermediate" evidence="10">
    <location>
        <position position="186"/>
    </location>
</feature>
<dbReference type="InterPro" id="IPR020556">
    <property type="entry name" value="Amidase_CS"/>
</dbReference>
<evidence type="ECO:0000256" key="9">
    <source>
        <dbReference type="ARBA" id="ARBA00047407"/>
    </source>
</evidence>
<evidence type="ECO:0000256" key="2">
    <source>
        <dbReference type="ARBA" id="ARBA00011123"/>
    </source>
</evidence>
<dbReference type="EC" id="6.3.5.7" evidence="3 10"/>
<gene>
    <name evidence="10 12" type="primary">gatA</name>
    <name evidence="12" type="ORF">ACFPP7_04940</name>
</gene>
<dbReference type="InterPro" id="IPR023631">
    <property type="entry name" value="Amidase_dom"/>
</dbReference>
<dbReference type="EMBL" id="JBHSMX010000010">
    <property type="protein sequence ID" value="MFC5520261.1"/>
    <property type="molecule type" value="Genomic_DNA"/>
</dbReference>
<name>A0ABW0Q641_9BURK</name>
<evidence type="ECO:0000256" key="8">
    <source>
        <dbReference type="ARBA" id="ARBA00022917"/>
    </source>
</evidence>
<comment type="similarity">
    <text evidence="1 10">Belongs to the amidase family. GatA subfamily.</text>
</comment>
<feature type="domain" description="Amidase" evidence="11">
    <location>
        <begin position="27"/>
        <end position="485"/>
    </location>
</feature>
<dbReference type="PROSITE" id="PS00571">
    <property type="entry name" value="AMIDASES"/>
    <property type="match status" value="1"/>
</dbReference>
<evidence type="ECO:0000256" key="3">
    <source>
        <dbReference type="ARBA" id="ARBA00012739"/>
    </source>
</evidence>
<proteinExistence type="inferred from homology"/>
<evidence type="ECO:0000256" key="4">
    <source>
        <dbReference type="ARBA" id="ARBA00014428"/>
    </source>
</evidence>
<comment type="caution">
    <text evidence="12">The sequence shown here is derived from an EMBL/GenBank/DDBJ whole genome shotgun (WGS) entry which is preliminary data.</text>
</comment>
<dbReference type="RefSeq" id="WP_068835179.1">
    <property type="nucleotide sequence ID" value="NZ_JBHSMX010000010.1"/>
</dbReference>
<dbReference type="SUPFAM" id="SSF75304">
    <property type="entry name" value="Amidase signature (AS) enzymes"/>
    <property type="match status" value="1"/>
</dbReference>
<keyword evidence="5 10" id="KW-0436">Ligase</keyword>
<keyword evidence="8 10" id="KW-0648">Protein biosynthesis</keyword>
<dbReference type="Proteomes" id="UP001596084">
    <property type="component" value="Unassembled WGS sequence"/>
</dbReference>
<keyword evidence="6 10" id="KW-0547">Nucleotide-binding</keyword>
<evidence type="ECO:0000256" key="6">
    <source>
        <dbReference type="ARBA" id="ARBA00022741"/>
    </source>
</evidence>
<dbReference type="InterPro" id="IPR000120">
    <property type="entry name" value="Amidase"/>
</dbReference>